<keyword evidence="3" id="KW-1185">Reference proteome</keyword>
<keyword evidence="1" id="KW-0732">Signal</keyword>
<protein>
    <submittedName>
        <fullName evidence="2">ABC-type glycerol-3-phosphate transport system substrate-binding protein</fullName>
    </submittedName>
</protein>
<evidence type="ECO:0000313" key="2">
    <source>
        <dbReference type="EMBL" id="TWD84140.1"/>
    </source>
</evidence>
<dbReference type="Pfam" id="PF01547">
    <property type="entry name" value="SBP_bac_1"/>
    <property type="match status" value="1"/>
</dbReference>
<dbReference type="AlphaFoldDB" id="A0A561BZ45"/>
<dbReference type="Gene3D" id="3.40.190.10">
    <property type="entry name" value="Periplasmic binding protein-like II"/>
    <property type="match status" value="1"/>
</dbReference>
<reference evidence="2 3" key="1">
    <citation type="submission" date="2019-06" db="EMBL/GenBank/DDBJ databases">
        <title>Sequencing the genomes of 1000 actinobacteria strains.</title>
        <authorList>
            <person name="Klenk H.-P."/>
        </authorList>
    </citation>
    <scope>NUCLEOTIDE SEQUENCE [LARGE SCALE GENOMIC DNA]</scope>
    <source>
        <strain evidence="2 3">DSM 24683</strain>
    </source>
</reference>
<organism evidence="2 3">
    <name type="scientific">Kribbella amoyensis</name>
    <dbReference type="NCBI Taxonomy" id="996641"/>
    <lineage>
        <taxon>Bacteria</taxon>
        <taxon>Bacillati</taxon>
        <taxon>Actinomycetota</taxon>
        <taxon>Actinomycetes</taxon>
        <taxon>Propionibacteriales</taxon>
        <taxon>Kribbellaceae</taxon>
        <taxon>Kribbella</taxon>
    </lineage>
</organism>
<sequence length="460" mass="50210">MTRTARCVAALTTTVALLVTAAACADGTTPAADGAGAVDENAPVTITIGDRPTPDKPNDIAAFDRNVKKFMDAHPNITVKSTETKWDAQTFQAQVAGGSLPTVMNISFTEPANMIPNKQLPDITDELKLVDLTKDLNPNVLKIVQDDAGRIYGVPIDVFSVGLAYNRALFKQAGLDPEKPPTTWDEVREYARQITEKTGKAGYAQLTKDNTGGWMLTTMTYSMGGTVQSEDGKKSTFNDAPTKKALQLLKDMRWSDNTMGSNFLYNQEEIRQDFAAGKIGMVLQAPDAYDMAVKNFGMKPADYGHAALPQDGGPHGTLTGGSIKMINPKASKNEIVAALKWIKSQEFDKYTDEQLAVQNAKDTIADKGFVGRPGITPLSQETYDRYNKWREPYNNVPVQQFAGYLESTKSLKLLPEPSNKAQEVYAMLDPVVQKVLTDKNADVDKLLTDAASKIDARLGR</sequence>
<evidence type="ECO:0000313" key="3">
    <source>
        <dbReference type="Proteomes" id="UP000318380"/>
    </source>
</evidence>
<dbReference type="InterPro" id="IPR006059">
    <property type="entry name" value="SBP"/>
</dbReference>
<feature type="signal peptide" evidence="1">
    <location>
        <begin position="1"/>
        <end position="25"/>
    </location>
</feature>
<dbReference type="PANTHER" id="PTHR43649:SF16">
    <property type="entry name" value="SUGAR-BINDING LIPOPROTEIN"/>
    <property type="match status" value="1"/>
</dbReference>
<comment type="caution">
    <text evidence="2">The sequence shown here is derived from an EMBL/GenBank/DDBJ whole genome shotgun (WGS) entry which is preliminary data.</text>
</comment>
<accession>A0A561BZ45</accession>
<dbReference type="EMBL" id="VIVK01000001">
    <property type="protein sequence ID" value="TWD84140.1"/>
    <property type="molecule type" value="Genomic_DNA"/>
</dbReference>
<proteinExistence type="predicted"/>
<dbReference type="OrthoDB" id="2644341at2"/>
<dbReference type="SUPFAM" id="SSF53850">
    <property type="entry name" value="Periplasmic binding protein-like II"/>
    <property type="match status" value="1"/>
</dbReference>
<dbReference type="PROSITE" id="PS51257">
    <property type="entry name" value="PROKAR_LIPOPROTEIN"/>
    <property type="match status" value="1"/>
</dbReference>
<feature type="chain" id="PRO_5021732528" evidence="1">
    <location>
        <begin position="26"/>
        <end position="460"/>
    </location>
</feature>
<name>A0A561BZ45_9ACTN</name>
<dbReference type="Proteomes" id="UP000318380">
    <property type="component" value="Unassembled WGS sequence"/>
</dbReference>
<dbReference type="RefSeq" id="WP_145811198.1">
    <property type="nucleotide sequence ID" value="NZ_VIVK01000001.1"/>
</dbReference>
<dbReference type="PANTHER" id="PTHR43649">
    <property type="entry name" value="ARABINOSE-BINDING PROTEIN-RELATED"/>
    <property type="match status" value="1"/>
</dbReference>
<dbReference type="InterPro" id="IPR050490">
    <property type="entry name" value="Bact_solute-bd_prot1"/>
</dbReference>
<evidence type="ECO:0000256" key="1">
    <source>
        <dbReference type="SAM" id="SignalP"/>
    </source>
</evidence>
<gene>
    <name evidence="2" type="ORF">FB561_5315</name>
</gene>